<feature type="domain" description="GH29D-like beta-sandwich" evidence="11">
    <location>
        <begin position="537"/>
        <end position="588"/>
    </location>
</feature>
<dbReference type="InterPro" id="IPR029018">
    <property type="entry name" value="Hex-like_dom2"/>
</dbReference>
<reference evidence="13" key="1">
    <citation type="submission" date="2017-02" db="EMBL/GenBank/DDBJ databases">
        <authorList>
            <person name="Varghese N."/>
            <person name="Submissions S."/>
        </authorList>
    </citation>
    <scope>NUCLEOTIDE SEQUENCE [LARGE SCALE GENOMIC DNA]</scope>
    <source>
        <strain evidence="13">DSM 24091</strain>
    </source>
</reference>
<dbReference type="AlphaFoldDB" id="A0A1T5B9F9"/>
<evidence type="ECO:0000256" key="1">
    <source>
        <dbReference type="ARBA" id="ARBA00001231"/>
    </source>
</evidence>
<feature type="domain" description="Glycoside hydrolase family 20 catalytic" evidence="8">
    <location>
        <begin position="147"/>
        <end position="489"/>
    </location>
</feature>
<dbReference type="Gene3D" id="2.60.120.260">
    <property type="entry name" value="Galactose-binding domain-like"/>
    <property type="match status" value="1"/>
</dbReference>
<protein>
    <recommendedName>
        <fullName evidence="3">beta-N-acetylhexosaminidase</fullName>
        <ecNumber evidence="3">3.2.1.52</ecNumber>
    </recommendedName>
</protein>
<dbReference type="PANTHER" id="PTHR22600">
    <property type="entry name" value="BETA-HEXOSAMINIDASE"/>
    <property type="match status" value="1"/>
</dbReference>
<dbReference type="GO" id="GO:0030203">
    <property type="term" value="P:glycosaminoglycan metabolic process"/>
    <property type="evidence" value="ECO:0007669"/>
    <property type="project" value="TreeGrafter"/>
</dbReference>
<keyword evidence="13" id="KW-1185">Reference proteome</keyword>
<dbReference type="InterPro" id="IPR000421">
    <property type="entry name" value="FA58C"/>
</dbReference>
<dbReference type="PRINTS" id="PR00738">
    <property type="entry name" value="GLHYDRLASE20"/>
</dbReference>
<comment type="similarity">
    <text evidence="2">Belongs to the glycosyl hydrolase 20 family.</text>
</comment>
<name>A0A1T5B9F9_9SPHI</name>
<dbReference type="SUPFAM" id="SSF51445">
    <property type="entry name" value="(Trans)glycosidases"/>
    <property type="match status" value="1"/>
</dbReference>
<evidence type="ECO:0000256" key="7">
    <source>
        <dbReference type="SAM" id="SignalP"/>
    </source>
</evidence>
<feature type="signal peptide" evidence="7">
    <location>
        <begin position="1"/>
        <end position="21"/>
    </location>
</feature>
<evidence type="ECO:0000313" key="13">
    <source>
        <dbReference type="Proteomes" id="UP000190150"/>
    </source>
</evidence>
<dbReference type="PANTHER" id="PTHR22600:SF57">
    <property type="entry name" value="BETA-N-ACETYLHEXOSAMINIDASE"/>
    <property type="match status" value="1"/>
</dbReference>
<accession>A0A1T5B9F9</accession>
<evidence type="ECO:0000259" key="11">
    <source>
        <dbReference type="Pfam" id="PF13290"/>
    </source>
</evidence>
<dbReference type="GO" id="GO:0004563">
    <property type="term" value="F:beta-N-acetylhexosaminidase activity"/>
    <property type="evidence" value="ECO:0007669"/>
    <property type="project" value="UniProtKB-EC"/>
</dbReference>
<dbReference type="GO" id="GO:0016020">
    <property type="term" value="C:membrane"/>
    <property type="evidence" value="ECO:0007669"/>
    <property type="project" value="TreeGrafter"/>
</dbReference>
<dbReference type="Pfam" id="PF00754">
    <property type="entry name" value="F5_F8_type_C"/>
    <property type="match status" value="1"/>
</dbReference>
<dbReference type="InterPro" id="IPR015883">
    <property type="entry name" value="Glyco_hydro_20_cat"/>
</dbReference>
<keyword evidence="4" id="KW-0378">Hydrolase</keyword>
<feature type="active site" description="Proton donor" evidence="6">
    <location>
        <position position="321"/>
    </location>
</feature>
<sequence length="751" mass="84762">MIRYKLLLLAFLFSFIFPSEGQEQLIPQPQYLHVAENGRLAFDKEWRVNNSVFANEAVYLVEQLRTTGPESPAIVAKKGNVHFVKIAQPPADQYDYYELKIDKKGITISAATGRGAFYGVQTLLQLVVENKDKGSLPYLEIKDYAKFSYRGMHLDVCRHFFTVKEVKNYLDYLSWYKINTFHWHLTDDQGWRIEIKSHPKLTEIGAYRKKNPGVEYEVDRVKDGRYGGFYTQDQIKDVVAYATKLHIDVIPEIEMPGHAQAALAAYPELSCTGGPFEVGTTWGVMDDIFCPKEETFALLEDVIDEVIALFPNKYIHIGGDEAPKTRWKSCPHCQALIKKEGLKNEAELQSYFIKRMEKYINKKGKRIIGWDEILEGGLAPDATVMSWTGIEGAIHAAKTGHDAIMTPVSHMYFDYYQGNPQSEPLAFSAEIRLDQAYSFNPIPTALNQEEAKHILGPQANMWTEYIPNFRHVQYMLFPRLFALSEVAWGTSQYKSYPAFEKRVIEHMGFLEKKNINYSKAIFEISGNNVPRGGKMYFELSTVNEGDVIRYTVDGSIPTGQSLLYKSPIPVDKTMRINAASFSNGKMKSPLLSQEFLVSKSTGKSIELLHKASSSYSANGNSSLVDGVYGNKNYFKRDWLGFNGQDLVATIDLGESLKFTTVALNTVDQKGSWIHYPKAVKVSVSNDGKVFDLIATVGQEDIDASRGTIKLNFKAQEARFVRVEVEHVGKIPAGFPGAGNDSWLFVDELSVY</sequence>
<evidence type="ECO:0000256" key="5">
    <source>
        <dbReference type="ARBA" id="ARBA00023295"/>
    </source>
</evidence>
<feature type="chain" id="PRO_5011961962" description="beta-N-acetylhexosaminidase" evidence="7">
    <location>
        <begin position="22"/>
        <end position="751"/>
    </location>
</feature>
<dbReference type="GO" id="GO:0005975">
    <property type="term" value="P:carbohydrate metabolic process"/>
    <property type="evidence" value="ECO:0007669"/>
    <property type="project" value="InterPro"/>
</dbReference>
<dbReference type="InterPro" id="IPR059177">
    <property type="entry name" value="GH29D-like_dom"/>
</dbReference>
<dbReference type="Proteomes" id="UP000190150">
    <property type="component" value="Unassembled WGS sequence"/>
</dbReference>
<evidence type="ECO:0000259" key="8">
    <source>
        <dbReference type="Pfam" id="PF00728"/>
    </source>
</evidence>
<comment type="catalytic activity">
    <reaction evidence="1">
        <text>Hydrolysis of terminal non-reducing N-acetyl-D-hexosamine residues in N-acetyl-beta-D-hexosaminides.</text>
        <dbReference type="EC" id="3.2.1.52"/>
    </reaction>
</comment>
<dbReference type="Gene3D" id="3.20.20.80">
    <property type="entry name" value="Glycosidases"/>
    <property type="match status" value="1"/>
</dbReference>
<dbReference type="EMBL" id="FUZF01000002">
    <property type="protein sequence ID" value="SKB43892.1"/>
    <property type="molecule type" value="Genomic_DNA"/>
</dbReference>
<gene>
    <name evidence="12" type="ORF">SAMN05660841_00480</name>
</gene>
<evidence type="ECO:0000256" key="4">
    <source>
        <dbReference type="ARBA" id="ARBA00022801"/>
    </source>
</evidence>
<dbReference type="InterPro" id="IPR008979">
    <property type="entry name" value="Galactose-bd-like_sf"/>
</dbReference>
<keyword evidence="7" id="KW-0732">Signal</keyword>
<dbReference type="CDD" id="cd06563">
    <property type="entry name" value="GH20_chitobiase-like"/>
    <property type="match status" value="1"/>
</dbReference>
<evidence type="ECO:0000259" key="9">
    <source>
        <dbReference type="Pfam" id="PF00754"/>
    </source>
</evidence>
<dbReference type="InterPro" id="IPR025705">
    <property type="entry name" value="Beta_hexosaminidase_sua/sub"/>
</dbReference>
<evidence type="ECO:0000313" key="12">
    <source>
        <dbReference type="EMBL" id="SKB43892.1"/>
    </source>
</evidence>
<feature type="domain" description="F5/8 type C" evidence="9">
    <location>
        <begin position="610"/>
        <end position="726"/>
    </location>
</feature>
<dbReference type="SUPFAM" id="SSF55545">
    <property type="entry name" value="beta-N-acetylhexosaminidase-like domain"/>
    <property type="match status" value="1"/>
</dbReference>
<dbReference type="Gene3D" id="3.30.379.10">
    <property type="entry name" value="Chitobiase/beta-hexosaminidase domain 2-like"/>
    <property type="match status" value="1"/>
</dbReference>
<dbReference type="InterPro" id="IPR015882">
    <property type="entry name" value="HEX_bac_N"/>
</dbReference>
<dbReference type="Pfam" id="PF00728">
    <property type="entry name" value="Glyco_hydro_20"/>
    <property type="match status" value="1"/>
</dbReference>
<organism evidence="12 13">
    <name type="scientific">Sphingobacterium nematocida</name>
    <dbReference type="NCBI Taxonomy" id="1513896"/>
    <lineage>
        <taxon>Bacteria</taxon>
        <taxon>Pseudomonadati</taxon>
        <taxon>Bacteroidota</taxon>
        <taxon>Sphingobacteriia</taxon>
        <taxon>Sphingobacteriales</taxon>
        <taxon>Sphingobacteriaceae</taxon>
        <taxon>Sphingobacterium</taxon>
    </lineage>
</organism>
<dbReference type="RefSeq" id="WP_079640856.1">
    <property type="nucleotide sequence ID" value="NZ_FUZF01000002.1"/>
</dbReference>
<dbReference type="SUPFAM" id="SSF49785">
    <property type="entry name" value="Galactose-binding domain-like"/>
    <property type="match status" value="1"/>
</dbReference>
<dbReference type="EC" id="3.2.1.52" evidence="3"/>
<dbReference type="STRING" id="1513896.SAMN05660841_00480"/>
<dbReference type="Pfam" id="PF13290">
    <property type="entry name" value="CHB_HEX_C_1"/>
    <property type="match status" value="1"/>
</dbReference>
<keyword evidence="5" id="KW-0326">Glycosidase</keyword>
<evidence type="ECO:0000256" key="6">
    <source>
        <dbReference type="PIRSR" id="PIRSR625705-1"/>
    </source>
</evidence>
<evidence type="ECO:0000256" key="2">
    <source>
        <dbReference type="ARBA" id="ARBA00006285"/>
    </source>
</evidence>
<feature type="domain" description="Beta-hexosaminidase bacterial type N-terminal" evidence="10">
    <location>
        <begin position="24"/>
        <end position="144"/>
    </location>
</feature>
<evidence type="ECO:0000256" key="3">
    <source>
        <dbReference type="ARBA" id="ARBA00012663"/>
    </source>
</evidence>
<dbReference type="InterPro" id="IPR017853">
    <property type="entry name" value="GH"/>
</dbReference>
<proteinExistence type="inferred from homology"/>
<evidence type="ECO:0000259" key="10">
    <source>
        <dbReference type="Pfam" id="PF02838"/>
    </source>
</evidence>
<dbReference type="Pfam" id="PF02838">
    <property type="entry name" value="Glyco_hydro_20b"/>
    <property type="match status" value="1"/>
</dbReference>
<dbReference type="OrthoDB" id="1006965at2"/>